<name>A0AAD8IZS3_9APIA</name>
<proteinExistence type="inferred from homology"/>
<keyword evidence="4" id="KW-1185">Reference proteome</keyword>
<dbReference type="InterPro" id="IPR026057">
    <property type="entry name" value="TBL_C"/>
</dbReference>
<organism evidence="3 4">
    <name type="scientific">Heracleum sosnowskyi</name>
    <dbReference type="NCBI Taxonomy" id="360622"/>
    <lineage>
        <taxon>Eukaryota</taxon>
        <taxon>Viridiplantae</taxon>
        <taxon>Streptophyta</taxon>
        <taxon>Embryophyta</taxon>
        <taxon>Tracheophyta</taxon>
        <taxon>Spermatophyta</taxon>
        <taxon>Magnoliopsida</taxon>
        <taxon>eudicotyledons</taxon>
        <taxon>Gunneridae</taxon>
        <taxon>Pentapetalae</taxon>
        <taxon>asterids</taxon>
        <taxon>campanulids</taxon>
        <taxon>Apiales</taxon>
        <taxon>Apiaceae</taxon>
        <taxon>Apioideae</taxon>
        <taxon>apioid superclade</taxon>
        <taxon>Tordylieae</taxon>
        <taxon>Tordyliinae</taxon>
        <taxon>Heracleum</taxon>
    </lineage>
</organism>
<dbReference type="InterPro" id="IPR029962">
    <property type="entry name" value="TBL"/>
</dbReference>
<dbReference type="Proteomes" id="UP001237642">
    <property type="component" value="Unassembled WGS sequence"/>
</dbReference>
<gene>
    <name evidence="3" type="ORF">POM88_013029</name>
</gene>
<reference evidence="3" key="2">
    <citation type="submission" date="2023-05" db="EMBL/GenBank/DDBJ databases">
        <authorList>
            <person name="Schelkunov M.I."/>
        </authorList>
    </citation>
    <scope>NUCLEOTIDE SEQUENCE</scope>
    <source>
        <strain evidence="3">Hsosn_3</strain>
        <tissue evidence="3">Leaf</tissue>
    </source>
</reference>
<protein>
    <submittedName>
        <fullName evidence="3">Protein trichome birefringence-like 34</fullName>
    </submittedName>
</protein>
<dbReference type="EMBL" id="JAUIZM010000003">
    <property type="protein sequence ID" value="KAK1393973.1"/>
    <property type="molecule type" value="Genomic_DNA"/>
</dbReference>
<dbReference type="Pfam" id="PF13839">
    <property type="entry name" value="PC-Esterase"/>
    <property type="match status" value="1"/>
</dbReference>
<comment type="similarity">
    <text evidence="1">Belongs to the PC-esterase family. TBL subfamily.</text>
</comment>
<dbReference type="PANTHER" id="PTHR32285">
    <property type="entry name" value="PROTEIN TRICHOME BIREFRINGENCE-LIKE 9-RELATED"/>
    <property type="match status" value="1"/>
</dbReference>
<sequence length="115" mass="13246">MNWKDADILIFDYFIWWLSPKMTVLGEDWGKSATTNCYNETEPILDQGFVWSGLDRGMMKVAENAARELQSKGFKVQYVNITELSDKRKEGHPSIYRKQFLVRGHDSLVTPASVV</sequence>
<dbReference type="PANTHER" id="PTHR32285:SF239">
    <property type="entry name" value="PROTEIN TRICHOME BIREFRINGENCE-LIKE 34"/>
    <property type="match status" value="1"/>
</dbReference>
<reference evidence="3" key="1">
    <citation type="submission" date="2023-02" db="EMBL/GenBank/DDBJ databases">
        <title>Genome of toxic invasive species Heracleum sosnowskyi carries increased number of genes despite the absence of recent whole-genome duplications.</title>
        <authorList>
            <person name="Schelkunov M."/>
            <person name="Shtratnikova V."/>
            <person name="Makarenko M."/>
            <person name="Klepikova A."/>
            <person name="Omelchenko D."/>
            <person name="Novikova G."/>
            <person name="Obukhova E."/>
            <person name="Bogdanov V."/>
            <person name="Penin A."/>
            <person name="Logacheva M."/>
        </authorList>
    </citation>
    <scope>NUCLEOTIDE SEQUENCE</scope>
    <source>
        <strain evidence="3">Hsosn_3</strain>
        <tissue evidence="3">Leaf</tissue>
    </source>
</reference>
<comment type="caution">
    <text evidence="3">The sequence shown here is derived from an EMBL/GenBank/DDBJ whole genome shotgun (WGS) entry which is preliminary data.</text>
</comment>
<feature type="domain" description="Trichome birefringence-like C-terminal" evidence="2">
    <location>
        <begin position="26"/>
        <end position="99"/>
    </location>
</feature>
<dbReference type="GO" id="GO:0016413">
    <property type="term" value="F:O-acetyltransferase activity"/>
    <property type="evidence" value="ECO:0007669"/>
    <property type="project" value="InterPro"/>
</dbReference>
<evidence type="ECO:0000259" key="2">
    <source>
        <dbReference type="Pfam" id="PF13839"/>
    </source>
</evidence>
<dbReference type="AlphaFoldDB" id="A0AAD8IZS3"/>
<evidence type="ECO:0000313" key="4">
    <source>
        <dbReference type="Proteomes" id="UP001237642"/>
    </source>
</evidence>
<evidence type="ECO:0000313" key="3">
    <source>
        <dbReference type="EMBL" id="KAK1393973.1"/>
    </source>
</evidence>
<accession>A0AAD8IZS3</accession>
<dbReference type="GO" id="GO:0005794">
    <property type="term" value="C:Golgi apparatus"/>
    <property type="evidence" value="ECO:0007669"/>
    <property type="project" value="TreeGrafter"/>
</dbReference>
<evidence type="ECO:0000256" key="1">
    <source>
        <dbReference type="ARBA" id="ARBA00007727"/>
    </source>
</evidence>